<dbReference type="RefSeq" id="WP_163057875.1">
    <property type="nucleotide sequence ID" value="NZ_CP134225.1"/>
</dbReference>
<gene>
    <name evidence="1" type="ORF">HF568_04995</name>
</gene>
<sequence length="69" mass="7719">MSNDAIRPQKAISADVKAMIVDTLGGRIQVFWDKESAARPFGQLVFFAEFLDVGSLFDTWVEECPPDLQ</sequence>
<accession>A0A8X8GCV2</accession>
<organism evidence="1 2">
    <name type="scientific">Acidithiobacillus ferridurans</name>
    <dbReference type="NCBI Taxonomy" id="1232575"/>
    <lineage>
        <taxon>Bacteria</taxon>
        <taxon>Pseudomonadati</taxon>
        <taxon>Pseudomonadota</taxon>
        <taxon>Acidithiobacillia</taxon>
        <taxon>Acidithiobacillales</taxon>
        <taxon>Acidithiobacillaceae</taxon>
        <taxon>Acidithiobacillus</taxon>
    </lineage>
</organism>
<dbReference type="EMBL" id="JABBHS010000155">
    <property type="protein sequence ID" value="MBU2722583.1"/>
    <property type="molecule type" value="Genomic_DNA"/>
</dbReference>
<comment type="caution">
    <text evidence="1">The sequence shown here is derived from an EMBL/GenBank/DDBJ whole genome shotgun (WGS) entry which is preliminary data.</text>
</comment>
<evidence type="ECO:0000313" key="2">
    <source>
        <dbReference type="Proteomes" id="UP000887300"/>
    </source>
</evidence>
<name>A0A8X8GCV2_ACIFI</name>
<proteinExistence type="predicted"/>
<protein>
    <submittedName>
        <fullName evidence="1">Uncharacterized protein</fullName>
    </submittedName>
</protein>
<dbReference type="Proteomes" id="UP000887300">
    <property type="component" value="Unassembled WGS sequence"/>
</dbReference>
<evidence type="ECO:0000313" key="1">
    <source>
        <dbReference type="EMBL" id="MBU2722583.1"/>
    </source>
</evidence>
<dbReference type="AlphaFoldDB" id="A0A8X8GCV2"/>
<reference evidence="1" key="1">
    <citation type="journal article" date="2021" name="ISME J.">
        <title>Genomic evolution of the class Acidithiobacillia: deep-branching Proteobacteria living in extreme acidic conditions.</title>
        <authorList>
            <person name="Moya-Beltran A."/>
            <person name="Beard S."/>
            <person name="Rojas-Villalobos C."/>
            <person name="Issotta F."/>
            <person name="Gallardo Y."/>
            <person name="Ulloa R."/>
            <person name="Giaveno A."/>
            <person name="Degli Esposti M."/>
            <person name="Johnson D.B."/>
            <person name="Quatrini R."/>
        </authorList>
    </citation>
    <scope>NUCLEOTIDE SEQUENCE</scope>
    <source>
        <strain evidence="1">DSM 583</strain>
    </source>
</reference>